<evidence type="ECO:0000313" key="2">
    <source>
        <dbReference type="EMBL" id="SVA11191.1"/>
    </source>
</evidence>
<feature type="transmembrane region" description="Helical" evidence="1">
    <location>
        <begin position="78"/>
        <end position="99"/>
    </location>
</feature>
<keyword evidence="1" id="KW-1133">Transmembrane helix</keyword>
<accession>A0A381T6L5</accession>
<feature type="non-terminal residue" evidence="2">
    <location>
        <position position="1"/>
    </location>
</feature>
<keyword evidence="1" id="KW-0472">Membrane</keyword>
<evidence type="ECO:0008006" key="3">
    <source>
        <dbReference type="Google" id="ProtNLM"/>
    </source>
</evidence>
<evidence type="ECO:0000256" key="1">
    <source>
        <dbReference type="SAM" id="Phobius"/>
    </source>
</evidence>
<proteinExistence type="predicted"/>
<feature type="transmembrane region" description="Helical" evidence="1">
    <location>
        <begin position="105"/>
        <end position="125"/>
    </location>
</feature>
<keyword evidence="1" id="KW-0812">Transmembrane</keyword>
<organism evidence="2">
    <name type="scientific">marine metagenome</name>
    <dbReference type="NCBI Taxonomy" id="408172"/>
    <lineage>
        <taxon>unclassified sequences</taxon>
        <taxon>metagenomes</taxon>
        <taxon>ecological metagenomes</taxon>
    </lineage>
</organism>
<reference evidence="2" key="1">
    <citation type="submission" date="2018-05" db="EMBL/GenBank/DDBJ databases">
        <authorList>
            <person name="Lanie J.A."/>
            <person name="Ng W.-L."/>
            <person name="Kazmierczak K.M."/>
            <person name="Andrzejewski T.M."/>
            <person name="Davidsen T.M."/>
            <person name="Wayne K.J."/>
            <person name="Tettelin H."/>
            <person name="Glass J.I."/>
            <person name="Rusch D."/>
            <person name="Podicherti R."/>
            <person name="Tsui H.-C.T."/>
            <person name="Winkler M.E."/>
        </authorList>
    </citation>
    <scope>NUCLEOTIDE SEQUENCE</scope>
</reference>
<dbReference type="EMBL" id="UINC01004025">
    <property type="protein sequence ID" value="SVA11191.1"/>
    <property type="molecule type" value="Genomic_DNA"/>
</dbReference>
<protein>
    <recommendedName>
        <fullName evidence="3">ATP synthase subunit I</fullName>
    </recommendedName>
</protein>
<name>A0A381T6L5_9ZZZZ</name>
<gene>
    <name evidence="2" type="ORF">METZ01_LOCUS64045</name>
</gene>
<feature type="transmembrane region" description="Helical" evidence="1">
    <location>
        <begin position="26"/>
        <end position="43"/>
    </location>
</feature>
<dbReference type="AlphaFoldDB" id="A0A381T6L5"/>
<feature type="transmembrane region" description="Helical" evidence="1">
    <location>
        <begin position="49"/>
        <end position="71"/>
    </location>
</feature>
<sequence>VTGHPDVALPAEGPEREIARDLARRAAWVSPAFVALGAVIGGVNGAVSAGLALLLVAGNFLLGAAIIGRAVSISLNALYGAVLLGYVVRLGLLAVIALVFKSTGWFSAVPFAITLIVTHLGLLAAETKRVSMTLAHPGLAPSARKVGDEPTTDPTSPQE</sequence>